<feature type="region of interest" description="Disordered" evidence="1">
    <location>
        <begin position="17"/>
        <end position="69"/>
    </location>
</feature>
<dbReference type="OMA" id="MNNLCAL"/>
<dbReference type="CDD" id="cd22127">
    <property type="entry name" value="F-box_FBXL16"/>
    <property type="match status" value="1"/>
</dbReference>
<evidence type="ECO:0000259" key="2">
    <source>
        <dbReference type="Pfam" id="PF25372"/>
    </source>
</evidence>
<comment type="caution">
    <text evidence="3">The sequence shown here is derived from an EMBL/GenBank/DDBJ whole genome shotgun (WGS) entry which is preliminary data.</text>
</comment>
<reference evidence="3 4" key="1">
    <citation type="submission" date="2015-12" db="EMBL/GenBank/DDBJ databases">
        <title>The genome of Folsomia candida.</title>
        <authorList>
            <person name="Faddeeva A."/>
            <person name="Derks M.F."/>
            <person name="Anvar Y."/>
            <person name="Smit S."/>
            <person name="Van Straalen N."/>
            <person name="Roelofs D."/>
        </authorList>
    </citation>
    <scope>NUCLEOTIDE SEQUENCE [LARGE SCALE GENOMIC DNA]</scope>
    <source>
        <strain evidence="3 4">VU population</strain>
        <tissue evidence="3">Whole body</tissue>
    </source>
</reference>
<accession>A0A226EZS3</accession>
<dbReference type="InterPro" id="IPR057207">
    <property type="entry name" value="FBXL15_LRR"/>
</dbReference>
<organism evidence="3 4">
    <name type="scientific">Folsomia candida</name>
    <name type="common">Springtail</name>
    <dbReference type="NCBI Taxonomy" id="158441"/>
    <lineage>
        <taxon>Eukaryota</taxon>
        <taxon>Metazoa</taxon>
        <taxon>Ecdysozoa</taxon>
        <taxon>Arthropoda</taxon>
        <taxon>Hexapoda</taxon>
        <taxon>Collembola</taxon>
        <taxon>Entomobryomorpha</taxon>
        <taxon>Isotomoidea</taxon>
        <taxon>Isotomidae</taxon>
        <taxon>Proisotominae</taxon>
        <taxon>Folsomia</taxon>
    </lineage>
</organism>
<dbReference type="GO" id="GO:0031146">
    <property type="term" value="P:SCF-dependent proteasomal ubiquitin-dependent protein catabolic process"/>
    <property type="evidence" value="ECO:0007669"/>
    <property type="project" value="TreeGrafter"/>
</dbReference>
<dbReference type="InterPro" id="IPR001611">
    <property type="entry name" value="Leu-rich_rpt"/>
</dbReference>
<feature type="region of interest" description="Disordered" evidence="1">
    <location>
        <begin position="90"/>
        <end position="141"/>
    </location>
</feature>
<dbReference type="PANTHER" id="PTHR13318">
    <property type="entry name" value="PARTNER OF PAIRED, ISOFORM B-RELATED"/>
    <property type="match status" value="1"/>
</dbReference>
<protein>
    <submittedName>
        <fullName evidence="3">F-box/LRR-repeat protein 16</fullName>
    </submittedName>
</protein>
<feature type="compositionally biased region" description="Polar residues" evidence="1">
    <location>
        <begin position="124"/>
        <end position="135"/>
    </location>
</feature>
<dbReference type="SUPFAM" id="SSF52047">
    <property type="entry name" value="RNI-like"/>
    <property type="match status" value="2"/>
</dbReference>
<dbReference type="GO" id="GO:0019005">
    <property type="term" value="C:SCF ubiquitin ligase complex"/>
    <property type="evidence" value="ECO:0007669"/>
    <property type="project" value="TreeGrafter"/>
</dbReference>
<evidence type="ECO:0000313" key="4">
    <source>
        <dbReference type="Proteomes" id="UP000198287"/>
    </source>
</evidence>
<dbReference type="PANTHER" id="PTHR13318:SF193">
    <property type="entry name" value="F-BOX_LRR-REPEAT PROTEIN 16"/>
    <property type="match status" value="1"/>
</dbReference>
<feature type="compositionally biased region" description="Gly residues" evidence="1">
    <location>
        <begin position="104"/>
        <end position="116"/>
    </location>
</feature>
<evidence type="ECO:0000256" key="1">
    <source>
        <dbReference type="SAM" id="MobiDB-lite"/>
    </source>
</evidence>
<keyword evidence="4" id="KW-1185">Reference proteome</keyword>
<dbReference type="OrthoDB" id="10044893at2759"/>
<feature type="compositionally biased region" description="Low complexity" evidence="1">
    <location>
        <begin position="90"/>
        <end position="103"/>
    </location>
</feature>
<feature type="compositionally biased region" description="Low complexity" evidence="1">
    <location>
        <begin position="38"/>
        <end position="48"/>
    </location>
</feature>
<evidence type="ECO:0000313" key="3">
    <source>
        <dbReference type="EMBL" id="OXA63069.1"/>
    </source>
</evidence>
<dbReference type="Proteomes" id="UP000198287">
    <property type="component" value="Unassembled WGS sequence"/>
</dbReference>
<dbReference type="InterPro" id="IPR006553">
    <property type="entry name" value="Leu-rich_rpt_Cys-con_subtyp"/>
</dbReference>
<feature type="compositionally biased region" description="Gly residues" evidence="1">
    <location>
        <begin position="60"/>
        <end position="69"/>
    </location>
</feature>
<dbReference type="EMBL" id="LNIX01000001">
    <property type="protein sequence ID" value="OXA63069.1"/>
    <property type="molecule type" value="Genomic_DNA"/>
</dbReference>
<proteinExistence type="predicted"/>
<feature type="domain" description="F-box/LRR-repeat protein 15-like leucin rich repeat" evidence="2">
    <location>
        <begin position="260"/>
        <end position="376"/>
    </location>
</feature>
<dbReference type="STRING" id="158441.A0A226EZS3"/>
<sequence length="537" mass="58273">MIDRASAEITKCIMRLKRKDAKKPPEVPPKPAVLSNPGANGHNHNNHAQQETPTAENGSGAAGGGGTYSIGGTNKHGGIAVLPQHITTLTGHSSSNASSCSSSMGGGGGGPLGTTSGGSVTSTPQTPRKFSTLQKKTPRHKKMLSHHSQLWTDEEFLQTFFTKYFFGSEKLVLPMVCRKWRDTAYGLGRVFWGELIPVLKCKELRGVRTDLNAGIRRRFYGGLVKRGFTSLKLESATDEDAEDVIIHFSQGSSLVETLKIQKSSLSDKGLYNLLDHLGNLQELELSSCNEISEDGLNVALPKKLLRLVIYDCIHIADTSVAYVARSLTALQSLEVQAYHVTDSALASFNPKSNSTLTTLKLNSCWELTNQTVLHIVSGLPQLKILSLSGCSKITDEGVEVLAENLHQLKSLDLSWCPRITDASLECIACDLTCLEGLILDRCSLVTDLGIGYLATMPSLKILSLRWCSIRDAAIHHMIHMKKLQYLSLAGCTSIAPSTLCSVTALRNLKELELTNCGAATQQVLNFLKNTLTCVIIE</sequence>
<dbReference type="InterPro" id="IPR032675">
    <property type="entry name" value="LRR_dom_sf"/>
</dbReference>
<dbReference type="Pfam" id="PF13516">
    <property type="entry name" value="LRR_6"/>
    <property type="match status" value="2"/>
</dbReference>
<dbReference type="Pfam" id="PF25372">
    <property type="entry name" value="DUF7885"/>
    <property type="match status" value="1"/>
</dbReference>
<name>A0A226EZS3_FOLCA</name>
<dbReference type="SMART" id="SM00367">
    <property type="entry name" value="LRR_CC"/>
    <property type="match status" value="7"/>
</dbReference>
<gene>
    <name evidence="3" type="ORF">Fcan01_02735</name>
</gene>
<dbReference type="Gene3D" id="3.80.10.10">
    <property type="entry name" value="Ribonuclease Inhibitor"/>
    <property type="match status" value="2"/>
</dbReference>
<dbReference type="AlphaFoldDB" id="A0A226EZS3"/>